<protein>
    <submittedName>
        <fullName evidence="2">Uncharacterized protein</fullName>
    </submittedName>
</protein>
<reference evidence="2 3" key="1">
    <citation type="journal article" date="2013" name="Nat. Commun.">
        <title>The evolution and pathogenic mechanisms of the rice sheath blight pathogen.</title>
        <authorList>
            <person name="Zheng A."/>
            <person name="Lin R."/>
            <person name="Xu L."/>
            <person name="Qin P."/>
            <person name="Tang C."/>
            <person name="Ai P."/>
            <person name="Zhang D."/>
            <person name="Liu Y."/>
            <person name="Sun Z."/>
            <person name="Feng H."/>
            <person name="Wang Y."/>
            <person name="Chen Y."/>
            <person name="Liang X."/>
            <person name="Fu R."/>
            <person name="Li Q."/>
            <person name="Zhang J."/>
            <person name="Yu X."/>
            <person name="Xie Z."/>
            <person name="Ding L."/>
            <person name="Guan P."/>
            <person name="Tang J."/>
            <person name="Liang Y."/>
            <person name="Wang S."/>
            <person name="Deng Q."/>
            <person name="Li S."/>
            <person name="Zhu J."/>
            <person name="Wang L."/>
            <person name="Liu H."/>
            <person name="Li P."/>
        </authorList>
    </citation>
    <scope>NUCLEOTIDE SEQUENCE [LARGE SCALE GENOMIC DNA]</scope>
    <source>
        <strain evidence="3">AG-1 IA</strain>
    </source>
</reference>
<evidence type="ECO:0000256" key="1">
    <source>
        <dbReference type="SAM" id="MobiDB-lite"/>
    </source>
</evidence>
<feature type="region of interest" description="Disordered" evidence="1">
    <location>
        <begin position="247"/>
        <end position="268"/>
    </location>
</feature>
<organism evidence="2 3">
    <name type="scientific">Thanatephorus cucumeris (strain AG1-IA)</name>
    <name type="common">Rice sheath blight fungus</name>
    <name type="synonym">Rhizoctonia solani</name>
    <dbReference type="NCBI Taxonomy" id="983506"/>
    <lineage>
        <taxon>Eukaryota</taxon>
        <taxon>Fungi</taxon>
        <taxon>Dikarya</taxon>
        <taxon>Basidiomycota</taxon>
        <taxon>Agaricomycotina</taxon>
        <taxon>Agaricomycetes</taxon>
        <taxon>Cantharellales</taxon>
        <taxon>Ceratobasidiaceae</taxon>
        <taxon>Rhizoctonia</taxon>
        <taxon>Rhizoctonia solani AG-1</taxon>
    </lineage>
</organism>
<evidence type="ECO:0000313" key="2">
    <source>
        <dbReference type="EMBL" id="ELU40373.1"/>
    </source>
</evidence>
<proteinExistence type="predicted"/>
<dbReference type="HOGENOM" id="CLU_1038927_0_0_1"/>
<dbReference type="STRING" id="983506.L8WUE9"/>
<comment type="caution">
    <text evidence="2">The sequence shown here is derived from an EMBL/GenBank/DDBJ whole genome shotgun (WGS) entry which is preliminary data.</text>
</comment>
<dbReference type="EMBL" id="AFRT01001439">
    <property type="protein sequence ID" value="ELU40373.1"/>
    <property type="molecule type" value="Genomic_DNA"/>
</dbReference>
<feature type="compositionally biased region" description="Low complexity" evidence="1">
    <location>
        <begin position="24"/>
        <end position="34"/>
    </location>
</feature>
<name>L8WUE9_THACA</name>
<feature type="compositionally biased region" description="Gly residues" evidence="1">
    <location>
        <begin position="49"/>
        <end position="63"/>
    </location>
</feature>
<gene>
    <name evidence="2" type="ORF">AG1IA_05589</name>
</gene>
<dbReference type="Proteomes" id="UP000011668">
    <property type="component" value="Unassembled WGS sequence"/>
</dbReference>
<feature type="compositionally biased region" description="Basic and acidic residues" evidence="1">
    <location>
        <begin position="247"/>
        <end position="260"/>
    </location>
</feature>
<keyword evidence="3" id="KW-1185">Reference proteome</keyword>
<sequence>MCRQHNNHHKDPNPKAAATAVRPSGAGTASGTGTIKRKDREDSVNGHVGSMGGGNMGPTGGTGLKPAKKRKMVSGLSTFSGDKRTSMISSCRSHDEPRHYYAQQRWIDQRSEHAIVLIAPSTQWRSHLVTTITLNQFNSLHRTIDFPLSLFHIIAISDHSTHPFCTLSFMFFFAPAYVNYLLHAIDPLPIKRVRPPLANEFERRLLYIHAHPPNSVACFTRSCPARHVARRVTAILLSSRLRSLMETKNPSDVEGSRRDAQLGISLTP</sequence>
<accession>L8WUE9</accession>
<dbReference type="AlphaFoldDB" id="L8WUE9"/>
<evidence type="ECO:0000313" key="3">
    <source>
        <dbReference type="Proteomes" id="UP000011668"/>
    </source>
</evidence>
<feature type="region of interest" description="Disordered" evidence="1">
    <location>
        <begin position="1"/>
        <end position="81"/>
    </location>
</feature>